<comment type="caution">
    <text evidence="2">The sequence shown here is derived from an EMBL/GenBank/DDBJ whole genome shotgun (WGS) entry which is preliminary data.</text>
</comment>
<name>A0ABW8L694_9GAMM</name>
<evidence type="ECO:0000313" key="2">
    <source>
        <dbReference type="EMBL" id="MFK3866584.1"/>
    </source>
</evidence>
<keyword evidence="3" id="KW-1185">Reference proteome</keyword>
<dbReference type="InterPro" id="IPR024467">
    <property type="entry name" value="Xre/MbcA/ParS-like_toxin-bd"/>
</dbReference>
<gene>
    <name evidence="2" type="ORF">ACI2JU_22325</name>
</gene>
<feature type="domain" description="Antitoxin Xre/MbcA/ParS-like toxin-binding" evidence="1">
    <location>
        <begin position="3"/>
        <end position="32"/>
    </location>
</feature>
<reference evidence="2 3" key="1">
    <citation type="submission" date="2024-11" db="EMBL/GenBank/DDBJ databases">
        <title>The Natural Products Discovery Center: Release of the First 8490 Sequenced Strains for Exploring Actinobacteria Biosynthetic Diversity.</title>
        <authorList>
            <person name="Kalkreuter E."/>
            <person name="Kautsar S.A."/>
            <person name="Yang D."/>
            <person name="Bader C.D."/>
            <person name="Teijaro C.N."/>
            <person name="Fluegel L."/>
            <person name="Davis C.M."/>
            <person name="Simpson J.R."/>
            <person name="Lauterbach L."/>
            <person name="Steele A.D."/>
            <person name="Gui C."/>
            <person name="Meng S."/>
            <person name="Li G."/>
            <person name="Viehrig K."/>
            <person name="Ye F."/>
            <person name="Su P."/>
            <person name="Kiefer A.F."/>
            <person name="Nichols A."/>
            <person name="Cepeda A.J."/>
            <person name="Yan W."/>
            <person name="Fan B."/>
            <person name="Jiang Y."/>
            <person name="Adhikari A."/>
            <person name="Zheng C.-J."/>
            <person name="Schuster L."/>
            <person name="Cowan T.M."/>
            <person name="Smanski M.J."/>
            <person name="Chevrette M.G."/>
            <person name="De Carvalho L.P.S."/>
            <person name="Shen B."/>
        </authorList>
    </citation>
    <scope>NUCLEOTIDE SEQUENCE [LARGE SCALE GENOMIC DNA]</scope>
    <source>
        <strain evidence="2 3">NPDC078403</strain>
    </source>
</reference>
<organism evidence="2 3">
    <name type="scientific">Pseudoalteromonas rhizosphaerae</name>
    <dbReference type="NCBI Taxonomy" id="2518973"/>
    <lineage>
        <taxon>Bacteria</taxon>
        <taxon>Pseudomonadati</taxon>
        <taxon>Pseudomonadota</taxon>
        <taxon>Gammaproteobacteria</taxon>
        <taxon>Alteromonadales</taxon>
        <taxon>Pseudoalteromonadaceae</taxon>
        <taxon>Pseudoalteromonas</taxon>
    </lineage>
</organism>
<dbReference type="Proteomes" id="UP001620262">
    <property type="component" value="Unassembled WGS sequence"/>
</dbReference>
<sequence length="41" mass="4635">MNIFKDNSAALNWMIEPKTLLENQSPASLLSTKPNLIKSYL</sequence>
<proteinExistence type="predicted"/>
<protein>
    <submittedName>
        <fullName evidence="2">Antitoxin Xre/MbcA/ParS toxin-binding domain-containing protein</fullName>
    </submittedName>
</protein>
<dbReference type="Pfam" id="PF09722">
    <property type="entry name" value="Xre_MbcA_ParS_C"/>
    <property type="match status" value="1"/>
</dbReference>
<evidence type="ECO:0000259" key="1">
    <source>
        <dbReference type="Pfam" id="PF09722"/>
    </source>
</evidence>
<accession>A0ABW8L694</accession>
<evidence type="ECO:0000313" key="3">
    <source>
        <dbReference type="Proteomes" id="UP001620262"/>
    </source>
</evidence>
<dbReference type="RefSeq" id="WP_404676538.1">
    <property type="nucleotide sequence ID" value="NZ_JBJDOT010000052.1"/>
</dbReference>
<dbReference type="EMBL" id="JBJDOT010000052">
    <property type="protein sequence ID" value="MFK3866584.1"/>
    <property type="molecule type" value="Genomic_DNA"/>
</dbReference>